<comment type="caution">
    <text evidence="2">The sequence shown here is derived from an EMBL/GenBank/DDBJ whole genome shotgun (WGS) entry which is preliminary data.</text>
</comment>
<sequence>MPVTTLSRTTLIASPRRNLPQTINPSLAIVSFSFSSRILFSAYCLSLYHLLSLYSTNQRKFLLDTPYYLTLPPVLVYISFSSTYFYSLRISKYLYFLLLELLHPTLTTKTKTQPN</sequence>
<evidence type="ECO:0000313" key="3">
    <source>
        <dbReference type="Proteomes" id="UP001215598"/>
    </source>
</evidence>
<dbReference type="EMBL" id="JARKIB010000065">
    <property type="protein sequence ID" value="KAJ7750512.1"/>
    <property type="molecule type" value="Genomic_DNA"/>
</dbReference>
<evidence type="ECO:0000313" key="2">
    <source>
        <dbReference type="EMBL" id="KAJ7750512.1"/>
    </source>
</evidence>
<accession>A0AAD7IW30</accession>
<feature type="transmembrane region" description="Helical" evidence="1">
    <location>
        <begin position="68"/>
        <end position="86"/>
    </location>
</feature>
<proteinExistence type="predicted"/>
<dbReference type="AlphaFoldDB" id="A0AAD7IW30"/>
<protein>
    <submittedName>
        <fullName evidence="2">Uncharacterized protein</fullName>
    </submittedName>
</protein>
<organism evidence="2 3">
    <name type="scientific">Mycena metata</name>
    <dbReference type="NCBI Taxonomy" id="1033252"/>
    <lineage>
        <taxon>Eukaryota</taxon>
        <taxon>Fungi</taxon>
        <taxon>Dikarya</taxon>
        <taxon>Basidiomycota</taxon>
        <taxon>Agaricomycotina</taxon>
        <taxon>Agaricomycetes</taxon>
        <taxon>Agaricomycetidae</taxon>
        <taxon>Agaricales</taxon>
        <taxon>Marasmiineae</taxon>
        <taxon>Mycenaceae</taxon>
        <taxon>Mycena</taxon>
    </lineage>
</organism>
<keyword evidence="3" id="KW-1185">Reference proteome</keyword>
<keyword evidence="1" id="KW-0812">Transmembrane</keyword>
<dbReference type="Proteomes" id="UP001215598">
    <property type="component" value="Unassembled WGS sequence"/>
</dbReference>
<feature type="transmembrane region" description="Helical" evidence="1">
    <location>
        <begin position="26"/>
        <end position="48"/>
    </location>
</feature>
<evidence type="ECO:0000256" key="1">
    <source>
        <dbReference type="SAM" id="Phobius"/>
    </source>
</evidence>
<reference evidence="2" key="1">
    <citation type="submission" date="2023-03" db="EMBL/GenBank/DDBJ databases">
        <title>Massive genome expansion in bonnet fungi (Mycena s.s.) driven by repeated elements and novel gene families across ecological guilds.</title>
        <authorList>
            <consortium name="Lawrence Berkeley National Laboratory"/>
            <person name="Harder C.B."/>
            <person name="Miyauchi S."/>
            <person name="Viragh M."/>
            <person name="Kuo A."/>
            <person name="Thoen E."/>
            <person name="Andreopoulos B."/>
            <person name="Lu D."/>
            <person name="Skrede I."/>
            <person name="Drula E."/>
            <person name="Henrissat B."/>
            <person name="Morin E."/>
            <person name="Kohler A."/>
            <person name="Barry K."/>
            <person name="LaButti K."/>
            <person name="Morin E."/>
            <person name="Salamov A."/>
            <person name="Lipzen A."/>
            <person name="Mereny Z."/>
            <person name="Hegedus B."/>
            <person name="Baldrian P."/>
            <person name="Stursova M."/>
            <person name="Weitz H."/>
            <person name="Taylor A."/>
            <person name="Grigoriev I.V."/>
            <person name="Nagy L.G."/>
            <person name="Martin F."/>
            <person name="Kauserud H."/>
        </authorList>
    </citation>
    <scope>NUCLEOTIDE SEQUENCE</scope>
    <source>
        <strain evidence="2">CBHHK182m</strain>
    </source>
</reference>
<name>A0AAD7IW30_9AGAR</name>
<keyword evidence="1" id="KW-1133">Transmembrane helix</keyword>
<gene>
    <name evidence="2" type="ORF">B0H16DRAFT_1549537</name>
</gene>
<keyword evidence="1" id="KW-0472">Membrane</keyword>